<evidence type="ECO:0000259" key="2">
    <source>
        <dbReference type="Pfam" id="PF03807"/>
    </source>
</evidence>
<evidence type="ECO:0000313" key="4">
    <source>
        <dbReference type="Proteomes" id="UP001297361"/>
    </source>
</evidence>
<dbReference type="InterPro" id="IPR051267">
    <property type="entry name" value="STEAP_metalloreductase"/>
</dbReference>
<accession>A0AAJ2X1K6</accession>
<gene>
    <name evidence="3" type="ORF">LLE72_007160</name>
</gene>
<protein>
    <submittedName>
        <fullName evidence="3">NAD(P)-binding domain-containing protein</fullName>
    </submittedName>
</protein>
<evidence type="ECO:0000313" key="3">
    <source>
        <dbReference type="EMBL" id="MEC3887535.1"/>
    </source>
</evidence>
<dbReference type="PANTHER" id="PTHR14239:SF10">
    <property type="entry name" value="REDUCTASE"/>
    <property type="match status" value="1"/>
</dbReference>
<sequence>MSIGIIGAGAIGSGVARILASKHIPAMISNSRGPDSLQALAAELGPSITPATAQQAAQADIVLVAVRWHSLSAALAGLPDWNGRIVIDANNALMDVAPDSPDATDPSNPLGGYGLKAIDLGGRPSSVVFSELVPGARVVKAFNHLDAQLLAKLDVAEGKRAFFLAGDDADAKAQVAALITQLDLASVDLGGLASGGSLFDLPFGPLSVASFVKL</sequence>
<dbReference type="InterPro" id="IPR028939">
    <property type="entry name" value="P5C_Rdtase_cat_N"/>
</dbReference>
<organism evidence="3 4">
    <name type="scientific">Xanthomonas campestris pv. papavericola</name>
    <dbReference type="NCBI Taxonomy" id="487881"/>
    <lineage>
        <taxon>Bacteria</taxon>
        <taxon>Pseudomonadati</taxon>
        <taxon>Pseudomonadota</taxon>
        <taxon>Gammaproteobacteria</taxon>
        <taxon>Lysobacterales</taxon>
        <taxon>Lysobacteraceae</taxon>
        <taxon>Xanthomonas</taxon>
    </lineage>
</organism>
<dbReference type="GO" id="GO:0016491">
    <property type="term" value="F:oxidoreductase activity"/>
    <property type="evidence" value="ECO:0007669"/>
    <property type="project" value="UniProtKB-KW"/>
</dbReference>
<dbReference type="InterPro" id="IPR036291">
    <property type="entry name" value="NAD(P)-bd_dom_sf"/>
</dbReference>
<feature type="domain" description="Pyrroline-5-carboxylate reductase catalytic N-terminal" evidence="2">
    <location>
        <begin position="3"/>
        <end position="91"/>
    </location>
</feature>
<dbReference type="PANTHER" id="PTHR14239">
    <property type="entry name" value="DUDULIN-RELATED"/>
    <property type="match status" value="1"/>
</dbReference>
<dbReference type="Pfam" id="PF03807">
    <property type="entry name" value="F420_oxidored"/>
    <property type="match status" value="1"/>
</dbReference>
<dbReference type="Gene3D" id="3.40.50.720">
    <property type="entry name" value="NAD(P)-binding Rossmann-like Domain"/>
    <property type="match status" value="1"/>
</dbReference>
<dbReference type="AlphaFoldDB" id="A0AAJ2X1K6"/>
<reference evidence="3" key="2">
    <citation type="submission" date="2024-01" db="EMBL/GenBank/DDBJ databases">
        <title>Long-read genome sequencing of X. campestris pv. papavericola.</title>
        <authorList>
            <person name="Hussain R.M.F."/>
            <person name="Greer S."/>
            <person name="Harrison J."/>
            <person name="Grant M."/>
            <person name="Vicente J."/>
            <person name="Studholme D.J."/>
        </authorList>
    </citation>
    <scope>NUCLEOTIDE SEQUENCE</scope>
    <source>
        <strain evidence="3">NCPPB 2970</strain>
    </source>
</reference>
<name>A0AAJ2X1K6_XANCA</name>
<evidence type="ECO:0000256" key="1">
    <source>
        <dbReference type="ARBA" id="ARBA00023002"/>
    </source>
</evidence>
<comment type="caution">
    <text evidence="3">The sequence shown here is derived from an EMBL/GenBank/DDBJ whole genome shotgun (WGS) entry which is preliminary data.</text>
</comment>
<dbReference type="SUPFAM" id="SSF51735">
    <property type="entry name" value="NAD(P)-binding Rossmann-fold domains"/>
    <property type="match status" value="1"/>
</dbReference>
<reference evidence="3" key="1">
    <citation type="submission" date="2021-10" db="EMBL/GenBank/DDBJ databases">
        <authorList>
            <person name="Hussein R."/>
            <person name="Harrison J."/>
            <person name="Studholme D.J."/>
            <person name="Vicente J."/>
            <person name="Grant M."/>
        </authorList>
    </citation>
    <scope>NUCLEOTIDE SEQUENCE</scope>
    <source>
        <strain evidence="3">NCPPB 2970</strain>
    </source>
</reference>
<dbReference type="Proteomes" id="UP001297361">
    <property type="component" value="Unassembled WGS sequence"/>
</dbReference>
<keyword evidence="1" id="KW-0560">Oxidoreductase</keyword>
<dbReference type="EMBL" id="JAJFNJ020000003">
    <property type="protein sequence ID" value="MEC3887535.1"/>
    <property type="molecule type" value="Genomic_DNA"/>
</dbReference>
<dbReference type="RefSeq" id="WP_228425567.1">
    <property type="nucleotide sequence ID" value="NZ_JAJFNJ020000003.1"/>
</dbReference>
<proteinExistence type="predicted"/>